<feature type="chain" id="PRO_5017230799" evidence="6">
    <location>
        <begin position="27"/>
        <end position="484"/>
    </location>
</feature>
<name>A0A395V970_9FIRM</name>
<evidence type="ECO:0000256" key="4">
    <source>
        <dbReference type="SAM" id="Coils"/>
    </source>
</evidence>
<dbReference type="Gene3D" id="2.40.30.170">
    <property type="match status" value="1"/>
</dbReference>
<sequence length="484" mass="50872">MKKKKLWLVTGVAAAAVLAAGTVTFAYQSGSDSEEQTVYKEVTVEKGNLTAGVTESGSVTIGTLDQTLDFSEDSSSASTQNNSSAQNSAGENATSSTSTASTLEVETVYVTAGQSVAEGDPILKLTEESVASYKKDLEEAVTEAKTAVSEAGLSAEKQKVSASYSYNLSTAEGSVAQETYEAAIKQLQEAVDDAQEAVDTSASLINYYQEQIDAGVDLSASLTEEQENYDKLYTKLVAAKNNYTTKSIEAEKTLKEAELSAKNASSQYSVDVSGADNDITDAKDTLSDAEEALEEFEAAIGDDGTIYAEYTGTITDLEYEEGDTISSGATVATFSNTDAVTITVSVSEEDITNIAVGDVVEIELSAYENQTFAGEVESIDTSSSSGSSTVSYNVTAAFTGDITGIYTDMTGNVTFISRQVTDVLYVSNKAVQSDGTTSYVKVKDADGTIRTVDVETGFSDGVNVEITSGLTEGETVLIESQVTE</sequence>
<accession>A0A395V970</accession>
<keyword evidence="3 4" id="KW-0175">Coiled coil</keyword>
<evidence type="ECO:0000313" key="8">
    <source>
        <dbReference type="Proteomes" id="UP000266172"/>
    </source>
</evidence>
<protein>
    <submittedName>
        <fullName evidence="7">Efflux RND transporter periplasmic adaptor subunit</fullName>
    </submittedName>
</protein>
<comment type="subcellular location">
    <subcellularLocation>
        <location evidence="1">Cell envelope</location>
    </subcellularLocation>
</comment>
<feature type="coiled-coil region" evidence="4">
    <location>
        <begin position="177"/>
        <end position="299"/>
    </location>
</feature>
<dbReference type="RefSeq" id="WP_118097357.1">
    <property type="nucleotide sequence ID" value="NZ_QRVL01000006.1"/>
</dbReference>
<dbReference type="Proteomes" id="UP000266172">
    <property type="component" value="Unassembled WGS sequence"/>
</dbReference>
<dbReference type="Gene3D" id="2.40.420.20">
    <property type="match status" value="1"/>
</dbReference>
<dbReference type="EMBL" id="QRVL01000006">
    <property type="protein sequence ID" value="RGS40553.1"/>
    <property type="molecule type" value="Genomic_DNA"/>
</dbReference>
<comment type="caution">
    <text evidence="7">The sequence shown here is derived from an EMBL/GenBank/DDBJ whole genome shotgun (WGS) entry which is preliminary data.</text>
</comment>
<gene>
    <name evidence="7" type="ORF">DWX93_08975</name>
</gene>
<dbReference type="InterPro" id="IPR006143">
    <property type="entry name" value="RND_pump_MFP"/>
</dbReference>
<evidence type="ECO:0000256" key="3">
    <source>
        <dbReference type="ARBA" id="ARBA00023054"/>
    </source>
</evidence>
<dbReference type="GO" id="GO:0030313">
    <property type="term" value="C:cell envelope"/>
    <property type="evidence" value="ECO:0007669"/>
    <property type="project" value="UniProtKB-SubCell"/>
</dbReference>
<dbReference type="AlphaFoldDB" id="A0A395V970"/>
<feature type="region of interest" description="Disordered" evidence="5">
    <location>
        <begin position="70"/>
        <end position="100"/>
    </location>
</feature>
<dbReference type="PANTHER" id="PTHR32347:SF23">
    <property type="entry name" value="BLL5650 PROTEIN"/>
    <property type="match status" value="1"/>
</dbReference>
<dbReference type="InterPro" id="IPR050465">
    <property type="entry name" value="UPF0194_transport"/>
</dbReference>
<dbReference type="GO" id="GO:0016020">
    <property type="term" value="C:membrane"/>
    <property type="evidence" value="ECO:0007669"/>
    <property type="project" value="InterPro"/>
</dbReference>
<evidence type="ECO:0000256" key="6">
    <source>
        <dbReference type="SAM" id="SignalP"/>
    </source>
</evidence>
<feature type="compositionally biased region" description="Low complexity" evidence="5">
    <location>
        <begin position="73"/>
        <end position="100"/>
    </location>
</feature>
<evidence type="ECO:0000256" key="1">
    <source>
        <dbReference type="ARBA" id="ARBA00004196"/>
    </source>
</evidence>
<evidence type="ECO:0000256" key="5">
    <source>
        <dbReference type="SAM" id="MobiDB-lite"/>
    </source>
</evidence>
<reference evidence="7 8" key="1">
    <citation type="submission" date="2018-08" db="EMBL/GenBank/DDBJ databases">
        <title>A genome reference for cultivated species of the human gut microbiota.</title>
        <authorList>
            <person name="Zou Y."/>
            <person name="Xue W."/>
            <person name="Luo G."/>
        </authorList>
    </citation>
    <scope>NUCLEOTIDE SEQUENCE [LARGE SCALE GENOMIC DNA]</scope>
    <source>
        <strain evidence="7 8">AF22-12AC</strain>
    </source>
</reference>
<keyword evidence="6" id="KW-0732">Signal</keyword>
<evidence type="ECO:0000256" key="2">
    <source>
        <dbReference type="ARBA" id="ARBA00009477"/>
    </source>
</evidence>
<comment type="similarity">
    <text evidence="2">Belongs to the membrane fusion protein (MFP) (TC 8.A.1) family.</text>
</comment>
<dbReference type="PRINTS" id="PR01490">
    <property type="entry name" value="RTXTOXIND"/>
</dbReference>
<organism evidence="7 8">
    <name type="scientific">Roseburia hominis</name>
    <dbReference type="NCBI Taxonomy" id="301301"/>
    <lineage>
        <taxon>Bacteria</taxon>
        <taxon>Bacillati</taxon>
        <taxon>Bacillota</taxon>
        <taxon>Clostridia</taxon>
        <taxon>Lachnospirales</taxon>
        <taxon>Lachnospiraceae</taxon>
        <taxon>Roseburia</taxon>
    </lineage>
</organism>
<dbReference type="GO" id="GO:0022857">
    <property type="term" value="F:transmembrane transporter activity"/>
    <property type="evidence" value="ECO:0007669"/>
    <property type="project" value="InterPro"/>
</dbReference>
<dbReference type="PANTHER" id="PTHR32347">
    <property type="entry name" value="EFFLUX SYSTEM COMPONENT YKNX-RELATED"/>
    <property type="match status" value="1"/>
</dbReference>
<dbReference type="NCBIfam" id="TIGR01730">
    <property type="entry name" value="RND_mfp"/>
    <property type="match status" value="1"/>
</dbReference>
<evidence type="ECO:0000313" key="7">
    <source>
        <dbReference type="EMBL" id="RGS40553.1"/>
    </source>
</evidence>
<feature type="signal peptide" evidence="6">
    <location>
        <begin position="1"/>
        <end position="26"/>
    </location>
</feature>
<proteinExistence type="inferred from homology"/>